<evidence type="ECO:0000256" key="1">
    <source>
        <dbReference type="SAM" id="MobiDB-lite"/>
    </source>
</evidence>
<dbReference type="AlphaFoldDB" id="A6DSJ0"/>
<name>A6DSJ0_9BACT</name>
<dbReference type="EMBL" id="ABCK01000030">
    <property type="protein sequence ID" value="EDM25435.1"/>
    <property type="molecule type" value="Genomic_DNA"/>
</dbReference>
<proteinExistence type="predicted"/>
<gene>
    <name evidence="2" type="ORF">LNTAR_09886</name>
</gene>
<protein>
    <submittedName>
        <fullName evidence="2">Uncharacterized protein</fullName>
    </submittedName>
</protein>
<reference evidence="2 3" key="1">
    <citation type="journal article" date="2010" name="J. Bacteriol.">
        <title>Genome sequence of Lentisphaera araneosa HTCC2155T, the type species of the order Lentisphaerales in the phylum Lentisphaerae.</title>
        <authorList>
            <person name="Thrash J.C."/>
            <person name="Cho J.C."/>
            <person name="Vergin K.L."/>
            <person name="Morris R.M."/>
            <person name="Giovannoni S.J."/>
        </authorList>
    </citation>
    <scope>NUCLEOTIDE SEQUENCE [LARGE SCALE GENOMIC DNA]</scope>
    <source>
        <strain evidence="2 3">HTCC2155</strain>
    </source>
</reference>
<evidence type="ECO:0000313" key="3">
    <source>
        <dbReference type="Proteomes" id="UP000004947"/>
    </source>
</evidence>
<sequence length="20" mass="2435">MIDFKKKRAEQELSLPRDDD</sequence>
<feature type="region of interest" description="Disordered" evidence="1">
    <location>
        <begin position="1"/>
        <end position="20"/>
    </location>
</feature>
<comment type="caution">
    <text evidence="2">The sequence shown here is derived from an EMBL/GenBank/DDBJ whole genome shotgun (WGS) entry which is preliminary data.</text>
</comment>
<feature type="compositionally biased region" description="Basic and acidic residues" evidence="1">
    <location>
        <begin position="9"/>
        <end position="20"/>
    </location>
</feature>
<keyword evidence="3" id="KW-1185">Reference proteome</keyword>
<evidence type="ECO:0000313" key="2">
    <source>
        <dbReference type="EMBL" id="EDM25435.1"/>
    </source>
</evidence>
<accession>A6DSJ0</accession>
<organism evidence="2 3">
    <name type="scientific">Lentisphaera araneosa HTCC2155</name>
    <dbReference type="NCBI Taxonomy" id="313628"/>
    <lineage>
        <taxon>Bacteria</taxon>
        <taxon>Pseudomonadati</taxon>
        <taxon>Lentisphaerota</taxon>
        <taxon>Lentisphaeria</taxon>
        <taxon>Lentisphaerales</taxon>
        <taxon>Lentisphaeraceae</taxon>
        <taxon>Lentisphaera</taxon>
    </lineage>
</organism>
<dbReference type="STRING" id="313628.LNTAR_09886"/>
<dbReference type="Proteomes" id="UP000004947">
    <property type="component" value="Unassembled WGS sequence"/>
</dbReference>